<keyword evidence="1 2" id="KW-0378">Hydrolase</keyword>
<evidence type="ECO:0000256" key="1">
    <source>
        <dbReference type="ARBA" id="ARBA00022801"/>
    </source>
</evidence>
<protein>
    <submittedName>
        <fullName evidence="2">Unsaturated rhamnogalacturonyl hydrolase</fullName>
    </submittedName>
</protein>
<dbReference type="InterPro" id="IPR052043">
    <property type="entry name" value="PolySaccharide_Degr_Enz"/>
</dbReference>
<dbReference type="Gene3D" id="1.50.10.10">
    <property type="match status" value="1"/>
</dbReference>
<dbReference type="AlphaFoldDB" id="A0A4R3MJW0"/>
<dbReference type="SUPFAM" id="SSF48208">
    <property type="entry name" value="Six-hairpin glycosidases"/>
    <property type="match status" value="1"/>
</dbReference>
<organism evidence="2 3">
    <name type="scientific">Natranaerovirga pectinivora</name>
    <dbReference type="NCBI Taxonomy" id="682400"/>
    <lineage>
        <taxon>Bacteria</taxon>
        <taxon>Bacillati</taxon>
        <taxon>Bacillota</taxon>
        <taxon>Clostridia</taxon>
        <taxon>Lachnospirales</taxon>
        <taxon>Natranaerovirgaceae</taxon>
        <taxon>Natranaerovirga</taxon>
    </lineage>
</organism>
<comment type="caution">
    <text evidence="2">The sequence shown here is derived from an EMBL/GenBank/DDBJ whole genome shotgun (WGS) entry which is preliminary data.</text>
</comment>
<sequence>MYTPIQWAEKACETLMKKFEAPNLPPVGRFHYHQGVFLLGVERCWEQNQNDKYFNYIKDWVDSYISDFGSVSGNNTTELDDVQPGIILFNLFEKTNLKKYKNALYEIVPLLKSWKTNSEGGFWHKGKTPNQMWLDGLFMGGPIAVKFGKVFNDSTYFDMVTYQAKLMTEHTKDDKSGLLYHGCDPTKEAEWADPITGRSSEFWGRAIGWYPVAIVDILDYLPKDHKDRDILLQILKDLIDALILYQDKSGLWYQVIDKGENPENWLETSCSSLFVAAIAKAVRMGYLDASYFQYAKIGYKGIIETIKEDENGIIISGICIGTPIGDYDFYITRPTTENDLHGAGAFILMCVEVGKVIT</sequence>
<dbReference type="Pfam" id="PF07470">
    <property type="entry name" value="Glyco_hydro_88"/>
    <property type="match status" value="1"/>
</dbReference>
<reference evidence="2 3" key="1">
    <citation type="submission" date="2019-03" db="EMBL/GenBank/DDBJ databases">
        <title>Genomic Encyclopedia of Type Strains, Phase IV (KMG-IV): sequencing the most valuable type-strain genomes for metagenomic binning, comparative biology and taxonomic classification.</title>
        <authorList>
            <person name="Goeker M."/>
        </authorList>
    </citation>
    <scope>NUCLEOTIDE SEQUENCE [LARGE SCALE GENOMIC DNA]</scope>
    <source>
        <strain evidence="2 3">DSM 24629</strain>
    </source>
</reference>
<dbReference type="GO" id="GO:0005975">
    <property type="term" value="P:carbohydrate metabolic process"/>
    <property type="evidence" value="ECO:0007669"/>
    <property type="project" value="InterPro"/>
</dbReference>
<dbReference type="RefSeq" id="WP_132253722.1">
    <property type="nucleotide sequence ID" value="NZ_SMAL01000011.1"/>
</dbReference>
<dbReference type="InterPro" id="IPR012341">
    <property type="entry name" value="6hp_glycosidase-like_sf"/>
</dbReference>
<dbReference type="EMBL" id="SMAL01000011">
    <property type="protein sequence ID" value="TCT12891.1"/>
    <property type="molecule type" value="Genomic_DNA"/>
</dbReference>
<accession>A0A4R3MJW0</accession>
<proteinExistence type="predicted"/>
<dbReference type="Proteomes" id="UP000294902">
    <property type="component" value="Unassembled WGS sequence"/>
</dbReference>
<name>A0A4R3MJW0_9FIRM</name>
<dbReference type="PANTHER" id="PTHR33886:SF8">
    <property type="entry name" value="UNSATURATED RHAMNOGALACTURONAN HYDROLASE (EUROFUNG)"/>
    <property type="match status" value="1"/>
</dbReference>
<dbReference type="OrthoDB" id="9812931at2"/>
<dbReference type="GO" id="GO:0016787">
    <property type="term" value="F:hydrolase activity"/>
    <property type="evidence" value="ECO:0007669"/>
    <property type="project" value="UniProtKB-KW"/>
</dbReference>
<evidence type="ECO:0000313" key="3">
    <source>
        <dbReference type="Proteomes" id="UP000294902"/>
    </source>
</evidence>
<dbReference type="InterPro" id="IPR010905">
    <property type="entry name" value="Glyco_hydro_88"/>
</dbReference>
<dbReference type="InterPro" id="IPR008928">
    <property type="entry name" value="6-hairpin_glycosidase_sf"/>
</dbReference>
<gene>
    <name evidence="2" type="ORF">EDC18_11162</name>
</gene>
<evidence type="ECO:0000313" key="2">
    <source>
        <dbReference type="EMBL" id="TCT12891.1"/>
    </source>
</evidence>
<keyword evidence="3" id="KW-1185">Reference proteome</keyword>
<dbReference type="PANTHER" id="PTHR33886">
    <property type="entry name" value="UNSATURATED RHAMNOGALACTURONAN HYDROLASE (EUROFUNG)"/>
    <property type="match status" value="1"/>
</dbReference>